<keyword evidence="3" id="KW-1185">Reference proteome</keyword>
<dbReference type="GO" id="GO:0003964">
    <property type="term" value="F:RNA-directed DNA polymerase activity"/>
    <property type="evidence" value="ECO:0007669"/>
    <property type="project" value="UniProtKB-KW"/>
</dbReference>
<sequence>MARLQKLDPDVLVGHDISIFDLDVLLHRINACKIPNWSRMGRLRRQVMPKLSFGSKGGFAERTATCGRLVCDVKVSSQELIRCKSYDLTDKLLLEHPNAGIMILGDFNHFDYKTLCRHSFLKQTVKKPTRQSAILDLILTNMHQWYNEPEILPAIGLSDHLSVLATPAVQPKQPNNIIKKTVRKTKPSSITSLGKFVKSLDWSHLYRLPSCQDKCDLFYNLLMLGLDTFLPKKKVEVHCRDKPWITPDLKKLISDRQHALAAGNRNLYNQRRNDVRTAIKRAKPSYFQTHVKHLKTADPSKWWKAVKNLAGYTSDKSFHSVINDNRILEDGNGKTAFIPTGLQQGFRSD</sequence>
<dbReference type="PANTHER" id="PTHR47510">
    <property type="entry name" value="REVERSE TRANSCRIPTASE DOMAIN-CONTAINING PROTEIN"/>
    <property type="match status" value="1"/>
</dbReference>
<dbReference type="EMBL" id="CACRXK020011381">
    <property type="protein sequence ID" value="CAB4021325.1"/>
    <property type="molecule type" value="Genomic_DNA"/>
</dbReference>
<dbReference type="InterPro" id="IPR036691">
    <property type="entry name" value="Endo/exonu/phosph_ase_sf"/>
</dbReference>
<dbReference type="OrthoDB" id="6755010at2759"/>
<evidence type="ECO:0000259" key="1">
    <source>
        <dbReference type="Pfam" id="PF03104"/>
    </source>
</evidence>
<keyword evidence="2" id="KW-0808">Transferase</keyword>
<protein>
    <submittedName>
        <fullName evidence="2">RNA-directed DNA polymerase from mobile element jockey-like</fullName>
    </submittedName>
</protein>
<dbReference type="SUPFAM" id="SSF53098">
    <property type="entry name" value="Ribonuclease H-like"/>
    <property type="match status" value="1"/>
</dbReference>
<feature type="domain" description="DNA-directed DNA polymerase family B exonuclease" evidence="1">
    <location>
        <begin position="3"/>
        <end position="89"/>
    </location>
</feature>
<dbReference type="InterPro" id="IPR006133">
    <property type="entry name" value="DNA-dir_DNA_pol_B_exonuc"/>
</dbReference>
<name>A0A6S7IQ19_PARCT</name>
<dbReference type="PANTHER" id="PTHR47510:SF3">
    <property type="entry name" value="ENDO_EXONUCLEASE_PHOSPHATASE DOMAIN-CONTAINING PROTEIN"/>
    <property type="match status" value="1"/>
</dbReference>
<keyword evidence="2" id="KW-0695">RNA-directed DNA polymerase</keyword>
<dbReference type="AlphaFoldDB" id="A0A6S7IQ19"/>
<dbReference type="InterPro" id="IPR012337">
    <property type="entry name" value="RNaseH-like_sf"/>
</dbReference>
<evidence type="ECO:0000313" key="2">
    <source>
        <dbReference type="EMBL" id="CAB4021325.1"/>
    </source>
</evidence>
<comment type="caution">
    <text evidence="2">The sequence shown here is derived from an EMBL/GenBank/DDBJ whole genome shotgun (WGS) entry which is preliminary data.</text>
</comment>
<reference evidence="2" key="1">
    <citation type="submission" date="2020-04" db="EMBL/GenBank/DDBJ databases">
        <authorList>
            <person name="Alioto T."/>
            <person name="Alioto T."/>
            <person name="Gomez Garrido J."/>
        </authorList>
    </citation>
    <scope>NUCLEOTIDE SEQUENCE</scope>
    <source>
        <strain evidence="2">A484AB</strain>
    </source>
</reference>
<organism evidence="2 3">
    <name type="scientific">Paramuricea clavata</name>
    <name type="common">Red gorgonian</name>
    <name type="synonym">Violescent sea-whip</name>
    <dbReference type="NCBI Taxonomy" id="317549"/>
    <lineage>
        <taxon>Eukaryota</taxon>
        <taxon>Metazoa</taxon>
        <taxon>Cnidaria</taxon>
        <taxon>Anthozoa</taxon>
        <taxon>Octocorallia</taxon>
        <taxon>Malacalcyonacea</taxon>
        <taxon>Plexauridae</taxon>
        <taxon>Paramuricea</taxon>
    </lineage>
</organism>
<gene>
    <name evidence="2" type="ORF">PACLA_8A001504</name>
</gene>
<dbReference type="SUPFAM" id="SSF56219">
    <property type="entry name" value="DNase I-like"/>
    <property type="match status" value="1"/>
</dbReference>
<keyword evidence="2" id="KW-0548">Nucleotidyltransferase</keyword>
<evidence type="ECO:0000313" key="3">
    <source>
        <dbReference type="Proteomes" id="UP001152795"/>
    </source>
</evidence>
<accession>A0A6S7IQ19</accession>
<dbReference type="InterPro" id="IPR036397">
    <property type="entry name" value="RNaseH_sf"/>
</dbReference>
<dbReference type="Pfam" id="PF03104">
    <property type="entry name" value="DNA_pol_B_exo1"/>
    <property type="match status" value="1"/>
</dbReference>
<dbReference type="GO" id="GO:0003676">
    <property type="term" value="F:nucleic acid binding"/>
    <property type="evidence" value="ECO:0007669"/>
    <property type="project" value="InterPro"/>
</dbReference>
<dbReference type="Proteomes" id="UP001152795">
    <property type="component" value="Unassembled WGS sequence"/>
</dbReference>
<proteinExistence type="predicted"/>
<dbReference type="Gene3D" id="3.30.420.10">
    <property type="entry name" value="Ribonuclease H-like superfamily/Ribonuclease H"/>
    <property type="match status" value="1"/>
</dbReference>